<dbReference type="EMBL" id="ML996205">
    <property type="protein sequence ID" value="KAF2730988.1"/>
    <property type="molecule type" value="Genomic_DNA"/>
</dbReference>
<comment type="caution">
    <text evidence="1">The sequence shown here is derived from an EMBL/GenBank/DDBJ whole genome shotgun (WGS) entry which is preliminary data.</text>
</comment>
<sequence>MRLALPCTLPAAVVAFLQLSYTISALHARRIYPSLVRNSHSVIRILYPGSCGKCYQSMGKKTPTCPRADYKATTARWMPELWVTASASTRPVAV</sequence>
<name>A0A9P4QTB6_9PLEO</name>
<proteinExistence type="predicted"/>
<keyword evidence="2" id="KW-1185">Reference proteome</keyword>
<protein>
    <submittedName>
        <fullName evidence="1">Uncharacterized protein</fullName>
    </submittedName>
</protein>
<gene>
    <name evidence="1" type="ORF">EJ04DRAFT_22282</name>
</gene>
<accession>A0A9P4QTB6</accession>
<evidence type="ECO:0000313" key="2">
    <source>
        <dbReference type="Proteomes" id="UP000799444"/>
    </source>
</evidence>
<organism evidence="1 2">
    <name type="scientific">Polyplosphaeria fusca</name>
    <dbReference type="NCBI Taxonomy" id="682080"/>
    <lineage>
        <taxon>Eukaryota</taxon>
        <taxon>Fungi</taxon>
        <taxon>Dikarya</taxon>
        <taxon>Ascomycota</taxon>
        <taxon>Pezizomycotina</taxon>
        <taxon>Dothideomycetes</taxon>
        <taxon>Pleosporomycetidae</taxon>
        <taxon>Pleosporales</taxon>
        <taxon>Tetraplosphaeriaceae</taxon>
        <taxon>Polyplosphaeria</taxon>
    </lineage>
</organism>
<dbReference type="AlphaFoldDB" id="A0A9P4QTB6"/>
<evidence type="ECO:0000313" key="1">
    <source>
        <dbReference type="EMBL" id="KAF2730988.1"/>
    </source>
</evidence>
<dbReference type="Proteomes" id="UP000799444">
    <property type="component" value="Unassembled WGS sequence"/>
</dbReference>
<reference evidence="1" key="1">
    <citation type="journal article" date="2020" name="Stud. Mycol.">
        <title>101 Dothideomycetes genomes: a test case for predicting lifestyles and emergence of pathogens.</title>
        <authorList>
            <person name="Haridas S."/>
            <person name="Albert R."/>
            <person name="Binder M."/>
            <person name="Bloem J."/>
            <person name="Labutti K."/>
            <person name="Salamov A."/>
            <person name="Andreopoulos B."/>
            <person name="Baker S."/>
            <person name="Barry K."/>
            <person name="Bills G."/>
            <person name="Bluhm B."/>
            <person name="Cannon C."/>
            <person name="Castanera R."/>
            <person name="Culley D."/>
            <person name="Daum C."/>
            <person name="Ezra D."/>
            <person name="Gonzalez J."/>
            <person name="Henrissat B."/>
            <person name="Kuo A."/>
            <person name="Liang C."/>
            <person name="Lipzen A."/>
            <person name="Lutzoni F."/>
            <person name="Magnuson J."/>
            <person name="Mondo S."/>
            <person name="Nolan M."/>
            <person name="Ohm R."/>
            <person name="Pangilinan J."/>
            <person name="Park H.-J."/>
            <person name="Ramirez L."/>
            <person name="Alfaro M."/>
            <person name="Sun H."/>
            <person name="Tritt A."/>
            <person name="Yoshinaga Y."/>
            <person name="Zwiers L.-H."/>
            <person name="Turgeon B."/>
            <person name="Goodwin S."/>
            <person name="Spatafora J."/>
            <person name="Crous P."/>
            <person name="Grigoriev I."/>
        </authorList>
    </citation>
    <scope>NUCLEOTIDE SEQUENCE</scope>
    <source>
        <strain evidence="1">CBS 125425</strain>
    </source>
</reference>